<reference evidence="1" key="2">
    <citation type="journal article" date="2015" name="Data Brief">
        <title>Shoot transcriptome of the giant reed, Arundo donax.</title>
        <authorList>
            <person name="Barrero R.A."/>
            <person name="Guerrero F.D."/>
            <person name="Moolhuijzen P."/>
            <person name="Goolsby J.A."/>
            <person name="Tidwell J."/>
            <person name="Bellgard S.E."/>
            <person name="Bellgard M.I."/>
        </authorList>
    </citation>
    <scope>NUCLEOTIDE SEQUENCE</scope>
    <source>
        <tissue evidence="1">Shoot tissue taken approximately 20 cm above the soil surface</tissue>
    </source>
</reference>
<protein>
    <submittedName>
        <fullName evidence="1">Uncharacterized protein</fullName>
    </submittedName>
</protein>
<sequence length="10" mass="1155">MGGVCKERFE</sequence>
<proteinExistence type="predicted"/>
<name>A0A0A9SPM4_ARUDO</name>
<evidence type="ECO:0000313" key="1">
    <source>
        <dbReference type="EMBL" id="JAD29489.1"/>
    </source>
</evidence>
<accession>A0A0A9SPM4</accession>
<reference evidence="1" key="1">
    <citation type="submission" date="2014-09" db="EMBL/GenBank/DDBJ databases">
        <authorList>
            <person name="Magalhaes I.L.F."/>
            <person name="Oliveira U."/>
            <person name="Santos F.R."/>
            <person name="Vidigal T.H.D.A."/>
            <person name="Brescovit A.D."/>
            <person name="Santos A.J."/>
        </authorList>
    </citation>
    <scope>NUCLEOTIDE SEQUENCE</scope>
    <source>
        <tissue evidence="1">Shoot tissue taken approximately 20 cm above the soil surface</tissue>
    </source>
</reference>
<organism evidence="1">
    <name type="scientific">Arundo donax</name>
    <name type="common">Giant reed</name>
    <name type="synonym">Donax arundinaceus</name>
    <dbReference type="NCBI Taxonomy" id="35708"/>
    <lineage>
        <taxon>Eukaryota</taxon>
        <taxon>Viridiplantae</taxon>
        <taxon>Streptophyta</taxon>
        <taxon>Embryophyta</taxon>
        <taxon>Tracheophyta</taxon>
        <taxon>Spermatophyta</taxon>
        <taxon>Magnoliopsida</taxon>
        <taxon>Liliopsida</taxon>
        <taxon>Poales</taxon>
        <taxon>Poaceae</taxon>
        <taxon>PACMAD clade</taxon>
        <taxon>Arundinoideae</taxon>
        <taxon>Arundineae</taxon>
        <taxon>Arundo</taxon>
    </lineage>
</organism>
<dbReference type="EMBL" id="GBRH01268406">
    <property type="protein sequence ID" value="JAD29489.1"/>
    <property type="molecule type" value="Transcribed_RNA"/>
</dbReference>